<protein>
    <submittedName>
        <fullName evidence="1">Uncharacterized protein</fullName>
    </submittedName>
</protein>
<gene>
    <name evidence="1" type="ORF">E2C01_090706</name>
</gene>
<sequence length="114" mass="12719">MVPPGYDSSCTKWRICATHLKMIPQDSKTTITKWMHTAVSHAQLSSQRAGCLVVQFLSRPSRPQPTGSCSEVCLNNHDAITPDRRCHVCAKTISATFRAMLLLSAYFFIFNVTT</sequence>
<dbReference type="Proteomes" id="UP000324222">
    <property type="component" value="Unassembled WGS sequence"/>
</dbReference>
<comment type="caution">
    <text evidence="1">The sequence shown here is derived from an EMBL/GenBank/DDBJ whole genome shotgun (WGS) entry which is preliminary data.</text>
</comment>
<evidence type="ECO:0000313" key="2">
    <source>
        <dbReference type="Proteomes" id="UP000324222"/>
    </source>
</evidence>
<name>A0A5B7JHB9_PORTR</name>
<evidence type="ECO:0000313" key="1">
    <source>
        <dbReference type="EMBL" id="MPC95492.1"/>
    </source>
</evidence>
<proteinExistence type="predicted"/>
<organism evidence="1 2">
    <name type="scientific">Portunus trituberculatus</name>
    <name type="common">Swimming crab</name>
    <name type="synonym">Neptunus trituberculatus</name>
    <dbReference type="NCBI Taxonomy" id="210409"/>
    <lineage>
        <taxon>Eukaryota</taxon>
        <taxon>Metazoa</taxon>
        <taxon>Ecdysozoa</taxon>
        <taxon>Arthropoda</taxon>
        <taxon>Crustacea</taxon>
        <taxon>Multicrustacea</taxon>
        <taxon>Malacostraca</taxon>
        <taxon>Eumalacostraca</taxon>
        <taxon>Eucarida</taxon>
        <taxon>Decapoda</taxon>
        <taxon>Pleocyemata</taxon>
        <taxon>Brachyura</taxon>
        <taxon>Eubrachyura</taxon>
        <taxon>Portunoidea</taxon>
        <taxon>Portunidae</taxon>
        <taxon>Portuninae</taxon>
        <taxon>Portunus</taxon>
    </lineage>
</organism>
<dbReference type="AlphaFoldDB" id="A0A5B7JHB9"/>
<reference evidence="1 2" key="1">
    <citation type="submission" date="2019-05" db="EMBL/GenBank/DDBJ databases">
        <title>Another draft genome of Portunus trituberculatus and its Hox gene families provides insights of decapod evolution.</title>
        <authorList>
            <person name="Jeong J.-H."/>
            <person name="Song I."/>
            <person name="Kim S."/>
            <person name="Choi T."/>
            <person name="Kim D."/>
            <person name="Ryu S."/>
            <person name="Kim W."/>
        </authorList>
    </citation>
    <scope>NUCLEOTIDE SEQUENCE [LARGE SCALE GENOMIC DNA]</scope>
    <source>
        <tissue evidence="1">Muscle</tissue>
    </source>
</reference>
<dbReference type="EMBL" id="VSRR010102433">
    <property type="protein sequence ID" value="MPC95492.1"/>
    <property type="molecule type" value="Genomic_DNA"/>
</dbReference>
<keyword evidence="2" id="KW-1185">Reference proteome</keyword>
<accession>A0A5B7JHB9</accession>